<dbReference type="PANTHER" id="PTHR43668">
    <property type="entry name" value="ALLANTOINASE"/>
    <property type="match status" value="1"/>
</dbReference>
<evidence type="ECO:0000313" key="8">
    <source>
        <dbReference type="EMBL" id="OZG67025.1"/>
    </source>
</evidence>
<comment type="function">
    <text evidence="2">Catalyzes the reversible cyclization of carbamoyl aspartate to dihydroorotate.</text>
</comment>
<dbReference type="InterPro" id="IPR050138">
    <property type="entry name" value="DHOase/Allantoinase_Hydrolase"/>
</dbReference>
<dbReference type="Gene3D" id="2.30.40.10">
    <property type="entry name" value="Urease, subunit C, domain 1"/>
    <property type="match status" value="1"/>
</dbReference>
<dbReference type="InterPro" id="IPR032466">
    <property type="entry name" value="Metal_Hydrolase"/>
</dbReference>
<dbReference type="SUPFAM" id="SSF51338">
    <property type="entry name" value="Composite domain of metallo-dependent hydrolases"/>
    <property type="match status" value="1"/>
</dbReference>
<dbReference type="InterPro" id="IPR004722">
    <property type="entry name" value="DHOase"/>
</dbReference>
<keyword evidence="5" id="KW-0378">Hydrolase</keyword>
<evidence type="ECO:0000256" key="4">
    <source>
        <dbReference type="ARBA" id="ARBA00022723"/>
    </source>
</evidence>
<dbReference type="GO" id="GO:0046872">
    <property type="term" value="F:metal ion binding"/>
    <property type="evidence" value="ECO:0007669"/>
    <property type="project" value="UniProtKB-KW"/>
</dbReference>
<keyword evidence="6" id="KW-0665">Pyrimidine biosynthesis</keyword>
<dbReference type="Pfam" id="PF01979">
    <property type="entry name" value="Amidohydro_1"/>
    <property type="match status" value="1"/>
</dbReference>
<dbReference type="Proteomes" id="UP000216451">
    <property type="component" value="Unassembled WGS sequence"/>
</dbReference>
<dbReference type="GO" id="GO:0004038">
    <property type="term" value="F:allantoinase activity"/>
    <property type="evidence" value="ECO:0007669"/>
    <property type="project" value="TreeGrafter"/>
</dbReference>
<dbReference type="AlphaFoldDB" id="A0A261G764"/>
<dbReference type="Gene3D" id="3.20.20.140">
    <property type="entry name" value="Metal-dependent hydrolases"/>
    <property type="match status" value="1"/>
</dbReference>
<dbReference type="SUPFAM" id="SSF51556">
    <property type="entry name" value="Metallo-dependent hydrolases"/>
    <property type="match status" value="1"/>
</dbReference>
<dbReference type="GO" id="GO:0005737">
    <property type="term" value="C:cytoplasm"/>
    <property type="evidence" value="ECO:0007669"/>
    <property type="project" value="TreeGrafter"/>
</dbReference>
<comment type="similarity">
    <text evidence="3">Belongs to the metallo-dependent hydrolases superfamily. DHOase family. Class I DHOase subfamily.</text>
</comment>
<evidence type="ECO:0000256" key="1">
    <source>
        <dbReference type="ARBA" id="ARBA00001947"/>
    </source>
</evidence>
<dbReference type="PROSITE" id="PS00482">
    <property type="entry name" value="DIHYDROOROTASE_1"/>
    <property type="match status" value="1"/>
</dbReference>
<gene>
    <name evidence="8" type="ORF">BAQU_1097</name>
</gene>
<dbReference type="GO" id="GO:0006145">
    <property type="term" value="P:purine nucleobase catabolic process"/>
    <property type="evidence" value="ECO:0007669"/>
    <property type="project" value="TreeGrafter"/>
</dbReference>
<evidence type="ECO:0000259" key="7">
    <source>
        <dbReference type="Pfam" id="PF01979"/>
    </source>
</evidence>
<name>A0A261G764_9BIFI</name>
<evidence type="ECO:0000313" key="9">
    <source>
        <dbReference type="Proteomes" id="UP000216451"/>
    </source>
</evidence>
<evidence type="ECO:0000256" key="3">
    <source>
        <dbReference type="ARBA" id="ARBA00010286"/>
    </source>
</evidence>
<dbReference type="GO" id="GO:0004151">
    <property type="term" value="F:dihydroorotase activity"/>
    <property type="evidence" value="ECO:0007669"/>
    <property type="project" value="InterPro"/>
</dbReference>
<sequence>MAAASMDSLDINQHSAHGSFRVVFHGLRVWDTGEIIDVALPSTSFDGILDDTGLFSHRGEACVHQIESSDESCADAVIHVDARGLVLAPGLCDPHVHFRDPGQRDKEDMLSGCRSAAAGGFTTVLLMPNTAPAMDGRRFDTSDALDGFSPTDAHGRREVEQAGFHSVIDYVQHYAQAHRATLPTKYLLSVCASVDRAGIDASDPEDWKRYLRASVQQLPSDSVMREHPLVAISDDGSAVTSKILADVGEHARRYSLPILDHCEHHDSGVMNEGQTSRSMGLPGIPASTELNVVSRDIEFARTTGTHMHLQHVSTALAFDAIRKAKAEGIPVSCETAPHYLALCDEDVKRFAAMAKMNPPLRSAADREATIAAVEDGTVDMIATDHAPHTMSEKNQGMLDSPNGIIGLETAYAVCHRVLVDGGVIDDTRLIELMSLAPARLMGIDVVDISALLDNCDGEHRAQDAHVEHLHRRLLDLSNRENTQSLDFSILDTDCTWTVESGDFHSKAHNTPFQGMSVSGRAQATILNAAIAFNRIPATREMNPCE</sequence>
<comment type="caution">
    <text evidence="8">The sequence shown here is derived from an EMBL/GenBank/DDBJ whole genome shotgun (WGS) entry which is preliminary data.</text>
</comment>
<reference evidence="8 9" key="1">
    <citation type="journal article" date="2017" name="BMC Genomics">
        <title>Comparative genomic and phylogenomic analyses of the Bifidobacteriaceae family.</title>
        <authorList>
            <person name="Lugli G.A."/>
            <person name="Milani C."/>
            <person name="Turroni F."/>
            <person name="Duranti S."/>
            <person name="Mancabelli L."/>
            <person name="Mangifesta M."/>
            <person name="Ferrario C."/>
            <person name="Modesto M."/>
            <person name="Mattarelli P."/>
            <person name="Jiri K."/>
            <person name="van Sinderen D."/>
            <person name="Ventura M."/>
        </authorList>
    </citation>
    <scope>NUCLEOTIDE SEQUENCE [LARGE SCALE GENOMIC DNA]</scope>
    <source>
        <strain evidence="8 9">LMG 28769</strain>
    </source>
</reference>
<dbReference type="PROSITE" id="PS00483">
    <property type="entry name" value="DIHYDROOROTASE_2"/>
    <property type="match status" value="1"/>
</dbReference>
<dbReference type="EMBL" id="MWXA01000005">
    <property type="protein sequence ID" value="OZG67025.1"/>
    <property type="molecule type" value="Genomic_DNA"/>
</dbReference>
<evidence type="ECO:0000256" key="5">
    <source>
        <dbReference type="ARBA" id="ARBA00022801"/>
    </source>
</evidence>
<keyword evidence="4" id="KW-0479">Metal-binding</keyword>
<dbReference type="InterPro" id="IPR002195">
    <property type="entry name" value="Dihydroorotase_CS"/>
</dbReference>
<evidence type="ECO:0000256" key="2">
    <source>
        <dbReference type="ARBA" id="ARBA00002368"/>
    </source>
</evidence>
<comment type="cofactor">
    <cofactor evidence="1">
        <name>Zn(2+)</name>
        <dbReference type="ChEBI" id="CHEBI:29105"/>
    </cofactor>
</comment>
<dbReference type="CDD" id="cd01317">
    <property type="entry name" value="DHOase_IIa"/>
    <property type="match status" value="1"/>
</dbReference>
<feature type="domain" description="Amidohydrolase-related" evidence="7">
    <location>
        <begin position="87"/>
        <end position="444"/>
    </location>
</feature>
<dbReference type="InterPro" id="IPR006680">
    <property type="entry name" value="Amidohydro-rel"/>
</dbReference>
<evidence type="ECO:0000256" key="6">
    <source>
        <dbReference type="ARBA" id="ARBA00022975"/>
    </source>
</evidence>
<dbReference type="InterPro" id="IPR011059">
    <property type="entry name" value="Metal-dep_hydrolase_composite"/>
</dbReference>
<proteinExistence type="inferred from homology"/>
<accession>A0A261G764</accession>
<organism evidence="8 9">
    <name type="scientific">Bifidobacterium aquikefiri</name>
    <dbReference type="NCBI Taxonomy" id="1653207"/>
    <lineage>
        <taxon>Bacteria</taxon>
        <taxon>Bacillati</taxon>
        <taxon>Actinomycetota</taxon>
        <taxon>Actinomycetes</taxon>
        <taxon>Bifidobacteriales</taxon>
        <taxon>Bifidobacteriaceae</taxon>
        <taxon>Bifidobacterium</taxon>
    </lineage>
</organism>
<dbReference type="GO" id="GO:0006221">
    <property type="term" value="P:pyrimidine nucleotide biosynthetic process"/>
    <property type="evidence" value="ECO:0007669"/>
    <property type="project" value="UniProtKB-KW"/>
</dbReference>
<keyword evidence="9" id="KW-1185">Reference proteome</keyword>
<protein>
    <submittedName>
        <fullName evidence="8">Dihydroorotase</fullName>
    </submittedName>
</protein>
<dbReference type="PANTHER" id="PTHR43668:SF2">
    <property type="entry name" value="ALLANTOINASE"/>
    <property type="match status" value="1"/>
</dbReference>